<dbReference type="Proteomes" id="UP001156641">
    <property type="component" value="Unassembled WGS sequence"/>
</dbReference>
<comment type="caution">
    <text evidence="2">The sequence shown here is derived from an EMBL/GenBank/DDBJ whole genome shotgun (WGS) entry which is preliminary data.</text>
</comment>
<gene>
    <name evidence="2" type="primary">mhpB</name>
    <name evidence="2" type="ORF">GCM10010909_16620</name>
</gene>
<dbReference type="NCBIfam" id="NF009910">
    <property type="entry name" value="PRK13370.1-4"/>
    <property type="match status" value="1"/>
</dbReference>
<dbReference type="Pfam" id="PF02900">
    <property type="entry name" value="LigB"/>
    <property type="match status" value="1"/>
</dbReference>
<protein>
    <submittedName>
        <fullName evidence="2">2,3-dihydroxyphenylpropionate/2, 3-dihydroxicinnam ic acid 1,2-dioxygenase</fullName>
    </submittedName>
</protein>
<keyword evidence="3" id="KW-1185">Reference proteome</keyword>
<proteinExistence type="predicted"/>
<dbReference type="RefSeq" id="WP_284257686.1">
    <property type="nucleotide sequence ID" value="NZ_BSOS01000043.1"/>
</dbReference>
<dbReference type="InterPro" id="IPR004183">
    <property type="entry name" value="Xdiol_dOase_suB"/>
</dbReference>
<dbReference type="Gene3D" id="3.40.830.10">
    <property type="entry name" value="LigB-like"/>
    <property type="match status" value="1"/>
</dbReference>
<feature type="domain" description="Extradiol ring-cleavage dioxygenase class III enzyme subunit B" evidence="1">
    <location>
        <begin position="5"/>
        <end position="304"/>
    </location>
</feature>
<reference evidence="3" key="1">
    <citation type="journal article" date="2019" name="Int. J. Syst. Evol. Microbiol.">
        <title>The Global Catalogue of Microorganisms (GCM) 10K type strain sequencing project: providing services to taxonomists for standard genome sequencing and annotation.</title>
        <authorList>
            <consortium name="The Broad Institute Genomics Platform"/>
            <consortium name="The Broad Institute Genome Sequencing Center for Infectious Disease"/>
            <person name="Wu L."/>
            <person name="Ma J."/>
        </authorList>
    </citation>
    <scope>NUCLEOTIDE SEQUENCE [LARGE SCALE GENOMIC DNA]</scope>
    <source>
        <strain evidence="3">NBRC 112502</strain>
    </source>
</reference>
<sequence>MPLTAICASHTPLMKHITIPPDTRGMIDGAFQALAGIVRDSKPDLIIQFSPDHFNGFFYELMPAFCVGTAAESIGDWGTKPGPLNVPEDIAAALAKALLDSGIDAAVSYKMRVDHGFIQLWENMLDDLPSTPLIPIFINCAAPPLPTFQRVRLLGEAAGRFALATGKRVLFAASGGLSHDPPTPQLATAAPEIRARIINRFSPTPEERAQRETRIIEIGTLAQAGKASVLPVSEVWDRAFLDTVQHHPVSTFDAQSTAALAPVAGRGGPEVLCWLAALAALSTAGPYDTKLHFYEAIQGWIAGMALLSAQTR</sequence>
<name>A0ABQ6A8Q6_9PROT</name>
<dbReference type="EMBL" id="BSOS01000043">
    <property type="protein sequence ID" value="GLR66982.1"/>
    <property type="molecule type" value="Genomic_DNA"/>
</dbReference>
<accession>A0ABQ6A8Q6</accession>
<dbReference type="SUPFAM" id="SSF53213">
    <property type="entry name" value="LigB-like"/>
    <property type="match status" value="1"/>
</dbReference>
<organism evidence="2 3">
    <name type="scientific">Acidocella aquatica</name>
    <dbReference type="NCBI Taxonomy" id="1922313"/>
    <lineage>
        <taxon>Bacteria</taxon>
        <taxon>Pseudomonadati</taxon>
        <taxon>Pseudomonadota</taxon>
        <taxon>Alphaproteobacteria</taxon>
        <taxon>Acetobacterales</taxon>
        <taxon>Acidocellaceae</taxon>
        <taxon>Acidocella</taxon>
    </lineage>
</organism>
<evidence type="ECO:0000313" key="2">
    <source>
        <dbReference type="EMBL" id="GLR66982.1"/>
    </source>
</evidence>
<evidence type="ECO:0000313" key="3">
    <source>
        <dbReference type="Proteomes" id="UP001156641"/>
    </source>
</evidence>
<evidence type="ECO:0000259" key="1">
    <source>
        <dbReference type="Pfam" id="PF02900"/>
    </source>
</evidence>